<accession>A0A0N0E577</accession>
<reference evidence="1 2" key="1">
    <citation type="journal article" date="2015" name="PLoS ONE">
        <title>Rice-Infecting Pseudomonas Genomes Are Highly Accessorized and Harbor Multiple Putative Virulence Mechanisms to Cause Sheath Brown Rot.</title>
        <authorList>
            <person name="Quibod I.L."/>
            <person name="Grande G."/>
            <person name="Oreiro E.G."/>
            <person name="Borja F.N."/>
            <person name="Dossa G.S."/>
            <person name="Mauleon R."/>
            <person name="Cruz C.V."/>
            <person name="Oliva R."/>
        </authorList>
    </citation>
    <scope>NUCLEOTIDE SEQUENCE [LARGE SCALE GENOMIC DNA]</scope>
    <source>
        <strain evidence="1 2">IRRI 6609</strain>
    </source>
</reference>
<proteinExistence type="predicted"/>
<gene>
    <name evidence="1" type="ORF">PF66_01685</name>
</gene>
<dbReference type="AlphaFoldDB" id="A0A0N0E577"/>
<organism evidence="1 2">
    <name type="scientific">Pseudomonas asplenii</name>
    <dbReference type="NCBI Taxonomy" id="53407"/>
    <lineage>
        <taxon>Bacteria</taxon>
        <taxon>Pseudomonadati</taxon>
        <taxon>Pseudomonadota</taxon>
        <taxon>Gammaproteobacteria</taxon>
        <taxon>Pseudomonadales</taxon>
        <taxon>Pseudomonadaceae</taxon>
        <taxon>Pseudomonas</taxon>
    </lineage>
</organism>
<evidence type="ECO:0000313" key="2">
    <source>
        <dbReference type="Proteomes" id="UP000037931"/>
    </source>
</evidence>
<dbReference type="PATRIC" id="fig|50340.43.peg.4843"/>
<name>A0A0N0E577_9PSED</name>
<dbReference type="Proteomes" id="UP000037931">
    <property type="component" value="Unassembled WGS sequence"/>
</dbReference>
<evidence type="ECO:0000313" key="1">
    <source>
        <dbReference type="EMBL" id="KPA92101.1"/>
    </source>
</evidence>
<dbReference type="OrthoDB" id="9135031at2"/>
<sequence length="183" mass="21528">MKTDLLNDFSTLFAYCWYRDFPLDGYSRDWGSTSDWNIHTGYTVRRVADLMGYYAHFESSGRTDAVIRDAQKSAVVFAEWEWESPLENEINEPKKLSDAALKERPQFCFLFSYAPTGTLEKQLAYIEQYWEADVPLLVTLIEYEGFNKRIFKTMVMYRLDHGTWSHVREQQALSWDVAGTRWA</sequence>
<comment type="caution">
    <text evidence="1">The sequence shown here is derived from an EMBL/GenBank/DDBJ whole genome shotgun (WGS) entry which is preliminary data.</text>
</comment>
<dbReference type="RefSeq" id="WP_054062401.1">
    <property type="nucleotide sequence ID" value="NZ_JSYZ01000004.1"/>
</dbReference>
<protein>
    <submittedName>
        <fullName evidence="1">Uncharacterized protein</fullName>
    </submittedName>
</protein>
<dbReference type="EMBL" id="JSYZ01000004">
    <property type="protein sequence ID" value="KPA92101.1"/>
    <property type="molecule type" value="Genomic_DNA"/>
</dbReference>
<keyword evidence="2" id="KW-1185">Reference proteome</keyword>